<evidence type="ECO:0000313" key="1">
    <source>
        <dbReference type="EMBL" id="JAE27508.1"/>
    </source>
</evidence>
<reference evidence="1" key="1">
    <citation type="submission" date="2014-09" db="EMBL/GenBank/DDBJ databases">
        <authorList>
            <person name="Magalhaes I.L.F."/>
            <person name="Oliveira U."/>
            <person name="Santos F.R."/>
            <person name="Vidigal T.H.D.A."/>
            <person name="Brescovit A.D."/>
            <person name="Santos A.J."/>
        </authorList>
    </citation>
    <scope>NUCLEOTIDE SEQUENCE</scope>
    <source>
        <tissue evidence="1">Shoot tissue taken approximately 20 cm above the soil surface</tissue>
    </source>
</reference>
<sequence>MHISSDISLFIGSGFSLDETICWDRTC</sequence>
<protein>
    <submittedName>
        <fullName evidence="1">Uncharacterized protein</fullName>
    </submittedName>
</protein>
<name>A0A0A9H3R5_ARUDO</name>
<accession>A0A0A9H3R5</accession>
<dbReference type="EMBL" id="GBRH01170388">
    <property type="protein sequence ID" value="JAE27508.1"/>
    <property type="molecule type" value="Transcribed_RNA"/>
</dbReference>
<organism evidence="1">
    <name type="scientific">Arundo donax</name>
    <name type="common">Giant reed</name>
    <name type="synonym">Donax arundinaceus</name>
    <dbReference type="NCBI Taxonomy" id="35708"/>
    <lineage>
        <taxon>Eukaryota</taxon>
        <taxon>Viridiplantae</taxon>
        <taxon>Streptophyta</taxon>
        <taxon>Embryophyta</taxon>
        <taxon>Tracheophyta</taxon>
        <taxon>Spermatophyta</taxon>
        <taxon>Magnoliopsida</taxon>
        <taxon>Liliopsida</taxon>
        <taxon>Poales</taxon>
        <taxon>Poaceae</taxon>
        <taxon>PACMAD clade</taxon>
        <taxon>Arundinoideae</taxon>
        <taxon>Arundineae</taxon>
        <taxon>Arundo</taxon>
    </lineage>
</organism>
<reference evidence="1" key="2">
    <citation type="journal article" date="2015" name="Data Brief">
        <title>Shoot transcriptome of the giant reed, Arundo donax.</title>
        <authorList>
            <person name="Barrero R.A."/>
            <person name="Guerrero F.D."/>
            <person name="Moolhuijzen P."/>
            <person name="Goolsby J.A."/>
            <person name="Tidwell J."/>
            <person name="Bellgard S.E."/>
            <person name="Bellgard M.I."/>
        </authorList>
    </citation>
    <scope>NUCLEOTIDE SEQUENCE</scope>
    <source>
        <tissue evidence="1">Shoot tissue taken approximately 20 cm above the soil surface</tissue>
    </source>
</reference>
<dbReference type="AlphaFoldDB" id="A0A0A9H3R5"/>
<proteinExistence type="predicted"/>